<organism evidence="2 3">
    <name type="scientific">Cercophora newfieldiana</name>
    <dbReference type="NCBI Taxonomy" id="92897"/>
    <lineage>
        <taxon>Eukaryota</taxon>
        <taxon>Fungi</taxon>
        <taxon>Dikarya</taxon>
        <taxon>Ascomycota</taxon>
        <taxon>Pezizomycotina</taxon>
        <taxon>Sordariomycetes</taxon>
        <taxon>Sordariomycetidae</taxon>
        <taxon>Sordariales</taxon>
        <taxon>Lasiosphaeriaceae</taxon>
        <taxon>Cercophora</taxon>
    </lineage>
</organism>
<comment type="caution">
    <text evidence="2">The sequence shown here is derived from an EMBL/GenBank/DDBJ whole genome shotgun (WGS) entry which is preliminary data.</text>
</comment>
<sequence>MGPSLRTMLFPKFPGLPADSFALSSPRLLPLRPHRLPRSRAHASPRTLSSCGTGPRPLSAPLPTFRSASQRGRHTRDLFCPVPVRCQGPTAPAKAHDPSNLPACSSTIRTAKELMPRNNDKSLSLSLAIPPRAA</sequence>
<dbReference type="AlphaFoldDB" id="A0AA39XRC2"/>
<evidence type="ECO:0000256" key="1">
    <source>
        <dbReference type="SAM" id="MobiDB-lite"/>
    </source>
</evidence>
<proteinExistence type="predicted"/>
<gene>
    <name evidence="2" type="ORF">B0T16DRAFT_421833</name>
</gene>
<keyword evidence="3" id="KW-1185">Reference proteome</keyword>
<dbReference type="EMBL" id="JAULSV010000007">
    <property type="protein sequence ID" value="KAK0638791.1"/>
    <property type="molecule type" value="Genomic_DNA"/>
</dbReference>
<evidence type="ECO:0000313" key="2">
    <source>
        <dbReference type="EMBL" id="KAK0638791.1"/>
    </source>
</evidence>
<evidence type="ECO:0000313" key="3">
    <source>
        <dbReference type="Proteomes" id="UP001174936"/>
    </source>
</evidence>
<reference evidence="2" key="1">
    <citation type="submission" date="2023-06" db="EMBL/GenBank/DDBJ databases">
        <title>Genome-scale phylogeny and comparative genomics of the fungal order Sordariales.</title>
        <authorList>
            <consortium name="Lawrence Berkeley National Laboratory"/>
            <person name="Hensen N."/>
            <person name="Bonometti L."/>
            <person name="Westerberg I."/>
            <person name="Brannstrom I.O."/>
            <person name="Guillou S."/>
            <person name="Cros-Aarteil S."/>
            <person name="Calhoun S."/>
            <person name="Haridas S."/>
            <person name="Kuo A."/>
            <person name="Mondo S."/>
            <person name="Pangilinan J."/>
            <person name="Riley R."/>
            <person name="Labutti K."/>
            <person name="Andreopoulos B."/>
            <person name="Lipzen A."/>
            <person name="Chen C."/>
            <person name="Yanf M."/>
            <person name="Daum C."/>
            <person name="Ng V."/>
            <person name="Clum A."/>
            <person name="Steindorff A."/>
            <person name="Ohm R."/>
            <person name="Martin F."/>
            <person name="Silar P."/>
            <person name="Natvig D."/>
            <person name="Lalanne C."/>
            <person name="Gautier V."/>
            <person name="Ament-Velasquez S.L."/>
            <person name="Kruys A."/>
            <person name="Hutchinson M.I."/>
            <person name="Powell A.J."/>
            <person name="Barry K."/>
            <person name="Miller A.N."/>
            <person name="Grigoriev I.V."/>
            <person name="Debuchy R."/>
            <person name="Gladieux P."/>
            <person name="Thoren M.H."/>
            <person name="Johannesson H."/>
        </authorList>
    </citation>
    <scope>NUCLEOTIDE SEQUENCE</scope>
    <source>
        <strain evidence="2">SMH2532-1</strain>
    </source>
</reference>
<feature type="region of interest" description="Disordered" evidence="1">
    <location>
        <begin position="31"/>
        <end position="73"/>
    </location>
</feature>
<protein>
    <submittedName>
        <fullName evidence="2">Uncharacterized protein</fullName>
    </submittedName>
</protein>
<feature type="compositionally biased region" description="Basic residues" evidence="1">
    <location>
        <begin position="32"/>
        <end position="43"/>
    </location>
</feature>
<accession>A0AA39XRC2</accession>
<dbReference type="Proteomes" id="UP001174936">
    <property type="component" value="Unassembled WGS sequence"/>
</dbReference>
<name>A0AA39XRC2_9PEZI</name>